<name>A0A975ICL8_9SPIR</name>
<dbReference type="InterPro" id="IPR011989">
    <property type="entry name" value="ARM-like"/>
</dbReference>
<sequence>MTLIKRIAVGFAVCFFVCAGLSAQKQEQSVESEYLSSMEDVIITELANSDQRDNKFVALQYLEDAINEGRATPDMAAALDQLAGEGITTQSKTNGRLMNNYPDVRKKACDLLAKVPTKESKTTLVKIALADNEPMVITAAIRSLGEIGMNDNDEVVNVIAFANRHNQTMNPASSMALEVLNAYEKLAPSVSDRSVMLESIGRIATDYRYVTPIRKRAIELLTKMKGGAGNKKQ</sequence>
<dbReference type="Pfam" id="PF13646">
    <property type="entry name" value="HEAT_2"/>
    <property type="match status" value="1"/>
</dbReference>
<organism evidence="1 2">
    <name type="scientific">Treponema parvum</name>
    <dbReference type="NCBI Taxonomy" id="138851"/>
    <lineage>
        <taxon>Bacteria</taxon>
        <taxon>Pseudomonadati</taxon>
        <taxon>Spirochaetota</taxon>
        <taxon>Spirochaetia</taxon>
        <taxon>Spirochaetales</taxon>
        <taxon>Treponemataceae</taxon>
        <taxon>Treponema</taxon>
    </lineage>
</organism>
<reference evidence="1" key="2">
    <citation type="journal article" date="2021" name="Microbiol. Resour. Announc.">
        <title>Complete Genome Sequences of Three Human Oral Treponema parvum Isolates.</title>
        <authorList>
            <person name="Zeng H."/>
            <person name="Watt R.M."/>
        </authorList>
    </citation>
    <scope>NUCLEOTIDE SEQUENCE</scope>
    <source>
        <strain evidence="1">ATCC 700773</strain>
    </source>
</reference>
<protein>
    <submittedName>
        <fullName evidence="1">HEAT repeat domain-containing protein</fullName>
    </submittedName>
</protein>
<dbReference type="AlphaFoldDB" id="A0A975ICL8"/>
<dbReference type="SUPFAM" id="SSF48371">
    <property type="entry name" value="ARM repeat"/>
    <property type="match status" value="1"/>
</dbReference>
<dbReference type="Proteomes" id="UP000671995">
    <property type="component" value="Chromosome"/>
</dbReference>
<dbReference type="Gene3D" id="1.25.10.10">
    <property type="entry name" value="Leucine-rich Repeat Variant"/>
    <property type="match status" value="1"/>
</dbReference>
<reference evidence="1" key="1">
    <citation type="submission" date="2020-05" db="EMBL/GenBank/DDBJ databases">
        <authorList>
            <person name="Zeng H."/>
            <person name="Chan Y.K."/>
            <person name="Watt R.M."/>
        </authorList>
    </citation>
    <scope>NUCLEOTIDE SEQUENCE</scope>
    <source>
        <strain evidence="1">ATCC 700773</strain>
    </source>
</reference>
<evidence type="ECO:0000313" key="2">
    <source>
        <dbReference type="Proteomes" id="UP000671995"/>
    </source>
</evidence>
<accession>A0A975ICL8</accession>
<proteinExistence type="predicted"/>
<dbReference type="InterPro" id="IPR016024">
    <property type="entry name" value="ARM-type_fold"/>
</dbReference>
<gene>
    <name evidence="1" type="ORF">HRI96_06330</name>
</gene>
<dbReference type="EMBL" id="CP054257">
    <property type="protein sequence ID" value="QTQ11848.1"/>
    <property type="molecule type" value="Genomic_DNA"/>
</dbReference>
<dbReference type="RefSeq" id="WP_210116561.1">
    <property type="nucleotide sequence ID" value="NZ_CP054257.1"/>
</dbReference>
<evidence type="ECO:0000313" key="1">
    <source>
        <dbReference type="EMBL" id="QTQ11848.1"/>
    </source>
</evidence>